<dbReference type="OrthoDB" id="9801725at2"/>
<comment type="caution">
    <text evidence="2">The sequence shown here is derived from an EMBL/GenBank/DDBJ whole genome shotgun (WGS) entry which is preliminary data.</text>
</comment>
<evidence type="ECO:0000313" key="3">
    <source>
        <dbReference type="Proteomes" id="UP000542111"/>
    </source>
</evidence>
<accession>A0A7Y1MNE1</accession>
<reference evidence="1 4" key="1">
    <citation type="submission" date="2019-11" db="EMBL/GenBank/DDBJ databases">
        <title>Epiphytic Pseudomonas syringae from cherry orchards.</title>
        <authorList>
            <person name="Hulin M.T."/>
        </authorList>
    </citation>
    <scope>NUCLEOTIDE SEQUENCE [LARGE SCALE GENOMIC DNA]</scope>
    <source>
        <strain evidence="1 4">PA-6-5B</strain>
    </source>
</reference>
<dbReference type="InterPro" id="IPR035917">
    <property type="entry name" value="YjbQ-like_sf"/>
</dbReference>
<keyword evidence="4" id="KW-1185">Reference proteome</keyword>
<name>A0A7Y1MNE1_9PSED</name>
<dbReference type="InterPro" id="IPR001602">
    <property type="entry name" value="UPF0047_YjbQ-like"/>
</dbReference>
<gene>
    <name evidence="1" type="ORF">GIW56_11350</name>
    <name evidence="2" type="ORF">HBO33_09085</name>
</gene>
<dbReference type="AlphaFoldDB" id="A0A7Y1MNE1"/>
<reference evidence="2 3" key="2">
    <citation type="journal article" date="2020" name="Front. Microbiol.">
        <title>Genetic Organization of the aprX-lipA2 Operon Affects the Proteolytic Potential of Pseudomonas Species in Milk.</title>
        <authorList>
            <person name="Maier C."/>
            <person name="Huptas C."/>
            <person name="von Neubeck M."/>
            <person name="Scherer S."/>
            <person name="Wenning M."/>
            <person name="Lucking G."/>
        </authorList>
    </citation>
    <scope>NUCLEOTIDE SEQUENCE [LARGE SCALE GENOMIC DNA]</scope>
    <source>
        <strain evidence="2 3">G4779</strain>
    </source>
</reference>
<dbReference type="SUPFAM" id="SSF111038">
    <property type="entry name" value="YjbQ-like"/>
    <property type="match status" value="1"/>
</dbReference>
<protein>
    <submittedName>
        <fullName evidence="2">YjbQ family protein</fullName>
    </submittedName>
</protein>
<sequence>MGAELYMATDPDYSAGQAPGHFKGSLSGRQPSLPVKAGHLAMGTWQSVYLGEQRDHDGARKTLGTLHGDGA</sequence>
<evidence type="ECO:0000313" key="4">
    <source>
        <dbReference type="Proteomes" id="UP000814003"/>
    </source>
</evidence>
<dbReference type="EMBL" id="JAAQYP010000011">
    <property type="protein sequence ID" value="NNA95318.1"/>
    <property type="molecule type" value="Genomic_DNA"/>
</dbReference>
<dbReference type="Proteomes" id="UP000542111">
    <property type="component" value="Unassembled WGS sequence"/>
</dbReference>
<dbReference type="Gene3D" id="2.60.120.460">
    <property type="entry name" value="YjbQ-like"/>
    <property type="match status" value="1"/>
</dbReference>
<organism evidence="2 3">
    <name type="scientific">Pseudomonas gessardii</name>
    <dbReference type="NCBI Taxonomy" id="78544"/>
    <lineage>
        <taxon>Bacteria</taxon>
        <taxon>Pseudomonadati</taxon>
        <taxon>Pseudomonadota</taxon>
        <taxon>Gammaproteobacteria</taxon>
        <taxon>Pseudomonadales</taxon>
        <taxon>Pseudomonadaceae</taxon>
        <taxon>Pseudomonas</taxon>
    </lineage>
</organism>
<dbReference type="Proteomes" id="UP000814003">
    <property type="component" value="Unassembled WGS sequence"/>
</dbReference>
<evidence type="ECO:0000313" key="2">
    <source>
        <dbReference type="EMBL" id="NNA95318.1"/>
    </source>
</evidence>
<dbReference type="EMBL" id="WKED01000016">
    <property type="protein sequence ID" value="MCF5107438.1"/>
    <property type="molecule type" value="Genomic_DNA"/>
</dbReference>
<evidence type="ECO:0000313" key="1">
    <source>
        <dbReference type="EMBL" id="MCF5107438.1"/>
    </source>
</evidence>
<proteinExistence type="predicted"/>
<dbReference type="Pfam" id="PF01894">
    <property type="entry name" value="YjbQ"/>
    <property type="match status" value="1"/>
</dbReference>